<dbReference type="GO" id="GO:0005783">
    <property type="term" value="C:endoplasmic reticulum"/>
    <property type="evidence" value="ECO:0007669"/>
    <property type="project" value="TreeGrafter"/>
</dbReference>
<dbReference type="Pfam" id="PF06127">
    <property type="entry name" value="Mpo1-like"/>
    <property type="match status" value="1"/>
</dbReference>
<dbReference type="OrthoDB" id="2124888at2759"/>
<dbReference type="Proteomes" id="UP000291084">
    <property type="component" value="Chromosome 2"/>
</dbReference>
<accession>A0A0S3RG13</accession>
<reference evidence="2 3" key="1">
    <citation type="journal article" date="2015" name="Sci. Rep.">
        <title>The power of single molecule real-time sequencing technology in the de novo assembly of a eukaryotic genome.</title>
        <authorList>
            <person name="Sakai H."/>
            <person name="Naito K."/>
            <person name="Ogiso-Tanaka E."/>
            <person name="Takahashi Y."/>
            <person name="Iseki K."/>
            <person name="Muto C."/>
            <person name="Satou K."/>
            <person name="Teruya K."/>
            <person name="Shiroma A."/>
            <person name="Shimoji M."/>
            <person name="Hirano T."/>
            <person name="Itoh T."/>
            <person name="Kaga A."/>
            <person name="Tomooka N."/>
        </authorList>
    </citation>
    <scope>NUCLEOTIDE SEQUENCE [LARGE SCALE GENOMIC DNA]</scope>
    <source>
        <strain evidence="3">cv. Shumari</strain>
    </source>
</reference>
<dbReference type="GO" id="GO:0016020">
    <property type="term" value="C:membrane"/>
    <property type="evidence" value="ECO:0007669"/>
    <property type="project" value="GOC"/>
</dbReference>
<dbReference type="GO" id="GO:0046521">
    <property type="term" value="P:sphingoid catabolic process"/>
    <property type="evidence" value="ECO:0007669"/>
    <property type="project" value="TreeGrafter"/>
</dbReference>
<feature type="transmembrane region" description="Helical" evidence="1">
    <location>
        <begin position="237"/>
        <end position="254"/>
    </location>
</feature>
<keyword evidence="1" id="KW-0812">Transmembrane</keyword>
<dbReference type="EMBL" id="AP015035">
    <property type="protein sequence ID" value="BAT79636.1"/>
    <property type="molecule type" value="Genomic_DNA"/>
</dbReference>
<keyword evidence="1" id="KW-1133">Transmembrane helix</keyword>
<evidence type="ECO:0000313" key="2">
    <source>
        <dbReference type="EMBL" id="BAT79636.1"/>
    </source>
</evidence>
<evidence type="ECO:0000256" key="1">
    <source>
        <dbReference type="SAM" id="Phobius"/>
    </source>
</evidence>
<dbReference type="InterPro" id="IPR009305">
    <property type="entry name" value="Mpo1-like"/>
</dbReference>
<name>A0A0S3RG13_PHAAN</name>
<gene>
    <name evidence="2" type="primary">Vigan.02G255100</name>
    <name evidence="2" type="ORF">VIGAN_02255100</name>
</gene>
<dbReference type="AlphaFoldDB" id="A0A0S3RG13"/>
<feature type="transmembrane region" description="Helical" evidence="1">
    <location>
        <begin position="210"/>
        <end position="230"/>
    </location>
</feature>
<proteinExistence type="predicted"/>
<dbReference type="PANTHER" id="PTHR28026">
    <property type="entry name" value="DUF962 DOMAIN PROTEIN (AFU_ORTHOLOGUE AFUA_8G05310)"/>
    <property type="match status" value="1"/>
</dbReference>
<keyword evidence="3" id="KW-1185">Reference proteome</keyword>
<organism evidence="2 3">
    <name type="scientific">Vigna angularis var. angularis</name>
    <dbReference type="NCBI Taxonomy" id="157739"/>
    <lineage>
        <taxon>Eukaryota</taxon>
        <taxon>Viridiplantae</taxon>
        <taxon>Streptophyta</taxon>
        <taxon>Embryophyta</taxon>
        <taxon>Tracheophyta</taxon>
        <taxon>Spermatophyta</taxon>
        <taxon>Magnoliopsida</taxon>
        <taxon>eudicotyledons</taxon>
        <taxon>Gunneridae</taxon>
        <taxon>Pentapetalae</taxon>
        <taxon>rosids</taxon>
        <taxon>fabids</taxon>
        <taxon>Fabales</taxon>
        <taxon>Fabaceae</taxon>
        <taxon>Papilionoideae</taxon>
        <taxon>50 kb inversion clade</taxon>
        <taxon>NPAAA clade</taxon>
        <taxon>indigoferoid/millettioid clade</taxon>
        <taxon>Phaseoleae</taxon>
        <taxon>Vigna</taxon>
    </lineage>
</organism>
<keyword evidence="1" id="KW-0472">Membrane</keyword>
<protein>
    <submittedName>
        <fullName evidence="2">Uncharacterized protein</fullName>
    </submittedName>
</protein>
<sequence length="346" mass="39813">MRLLHSTSSSPFITKRATVSFVRPSPSPLPRTMLWYLQKFKCRSTEVGKKSYGILVLCMIQLRLWWKRMFLGTNNCVWLQVSRGMFMPRAVETRKTAFSSRILNQPSNTAYPNTWFHTSTTTFLSQPIQPKKRIIRKFSSSNSDEPFIKNSESKMGLLDLEKHFAFYGAYHSNPINVGIHILFVWPILFTAQIILYFTPSLLSLGFLPPVLVLNWGFFATVFYALFYMALDTKAGSFTAFLTFFCWVASSFVANNLGYSLAWKVVLAAQLFCWTGQFIGHGLFEKRAPALLDNLSQAFLMAPYFVVLEILQSSFGYEPYPGFKTRVKARIDSDIKQWHDKKQKKHS</sequence>
<evidence type="ECO:0000313" key="3">
    <source>
        <dbReference type="Proteomes" id="UP000291084"/>
    </source>
</evidence>
<feature type="transmembrane region" description="Helical" evidence="1">
    <location>
        <begin position="177"/>
        <end position="198"/>
    </location>
</feature>
<dbReference type="PANTHER" id="PTHR28026:SF9">
    <property type="entry name" value="2-HYDROXY-PALMITIC ACID DIOXYGENASE MPO1"/>
    <property type="match status" value="1"/>
</dbReference>